<keyword evidence="4" id="KW-1003">Cell membrane</keyword>
<dbReference type="Gene3D" id="3.30.70.1440">
    <property type="entry name" value="Multidrug efflux transporter AcrB pore domain"/>
    <property type="match status" value="1"/>
</dbReference>
<proteinExistence type="inferred from homology"/>
<evidence type="ECO:0000256" key="1">
    <source>
        <dbReference type="ARBA" id="ARBA00004429"/>
    </source>
</evidence>
<keyword evidence="12" id="KW-1185">Reference proteome</keyword>
<dbReference type="SUPFAM" id="SSF82693">
    <property type="entry name" value="Multidrug efflux transporter AcrB pore domain, PN1, PN2, PC1 and PC2 subdomains"/>
    <property type="match status" value="3"/>
</dbReference>
<evidence type="ECO:0000256" key="9">
    <source>
        <dbReference type="RuleBase" id="RU364070"/>
    </source>
</evidence>
<dbReference type="SUPFAM" id="SSF82866">
    <property type="entry name" value="Multidrug efflux transporter AcrB transmembrane domain"/>
    <property type="match status" value="2"/>
</dbReference>
<comment type="subcellular location">
    <subcellularLocation>
        <location evidence="1 9">Cell inner membrane</location>
        <topology evidence="1 9">Multi-pass membrane protein</topology>
    </subcellularLocation>
</comment>
<name>A0ABY4W108_9PROT</name>
<keyword evidence="3 9" id="KW-0813">Transport</keyword>
<dbReference type="PRINTS" id="PR00702">
    <property type="entry name" value="ACRIFLAVINRP"/>
</dbReference>
<dbReference type="RefSeq" id="WP_251933816.1">
    <property type="nucleotide sequence ID" value="NZ_CP098747.1"/>
</dbReference>
<feature type="transmembrane region" description="Helical" evidence="9">
    <location>
        <begin position="12"/>
        <end position="33"/>
    </location>
</feature>
<feature type="transmembrane region" description="Helical" evidence="9">
    <location>
        <begin position="922"/>
        <end position="947"/>
    </location>
</feature>
<reference evidence="11" key="1">
    <citation type="submission" date="2022-06" db="EMBL/GenBank/DDBJ databases">
        <title>Sneathiella actinostolidae sp. nov., isolated from a sea anemonein the Western Pacific Ocean.</title>
        <authorList>
            <person name="Wei M.J."/>
        </authorList>
    </citation>
    <scope>NUCLEOTIDE SEQUENCE</scope>
    <source>
        <strain evidence="11">PHK-P5</strain>
    </source>
</reference>
<evidence type="ECO:0000313" key="11">
    <source>
        <dbReference type="EMBL" id="USG60897.1"/>
    </source>
</evidence>
<keyword evidence="7 9" id="KW-1133">Transmembrane helix</keyword>
<feature type="transmembrane region" description="Helical" evidence="9">
    <location>
        <begin position="442"/>
        <end position="462"/>
    </location>
</feature>
<dbReference type="Proteomes" id="UP001056291">
    <property type="component" value="Chromosome"/>
</dbReference>
<protein>
    <recommendedName>
        <fullName evidence="9">Efflux pump membrane transporter</fullName>
    </recommendedName>
</protein>
<feature type="transmembrane region" description="Helical" evidence="9">
    <location>
        <begin position="474"/>
        <end position="501"/>
    </location>
</feature>
<feature type="transmembrane region" description="Helical" evidence="9">
    <location>
        <begin position="369"/>
        <end position="389"/>
    </location>
</feature>
<dbReference type="Gene3D" id="3.30.70.1430">
    <property type="entry name" value="Multidrug efflux transporter AcrB pore domain"/>
    <property type="match status" value="2"/>
</dbReference>
<feature type="transmembrane region" description="Helical" evidence="9">
    <location>
        <begin position="968"/>
        <end position="987"/>
    </location>
</feature>
<feature type="transmembrane region" description="Helical" evidence="9">
    <location>
        <begin position="870"/>
        <end position="889"/>
    </location>
</feature>
<dbReference type="PANTHER" id="PTHR32063:SF76">
    <property type="entry name" value="EFFLUX PUMP MEMBRANE TRANSPORTER"/>
    <property type="match status" value="1"/>
</dbReference>
<dbReference type="Gene3D" id="1.20.1640.10">
    <property type="entry name" value="Multidrug efflux transporter AcrB transmembrane domain"/>
    <property type="match status" value="2"/>
</dbReference>
<evidence type="ECO:0000256" key="7">
    <source>
        <dbReference type="ARBA" id="ARBA00022989"/>
    </source>
</evidence>
<evidence type="ECO:0000313" key="12">
    <source>
        <dbReference type="Proteomes" id="UP001056291"/>
    </source>
</evidence>
<dbReference type="PANTHER" id="PTHR32063">
    <property type="match status" value="1"/>
</dbReference>
<feature type="transmembrane region" description="Helical" evidence="9">
    <location>
        <begin position="534"/>
        <end position="554"/>
    </location>
</feature>
<dbReference type="EMBL" id="CP098747">
    <property type="protein sequence ID" value="USG60897.1"/>
    <property type="molecule type" value="Genomic_DNA"/>
</dbReference>
<evidence type="ECO:0000256" key="5">
    <source>
        <dbReference type="ARBA" id="ARBA00022519"/>
    </source>
</evidence>
<evidence type="ECO:0000259" key="10">
    <source>
        <dbReference type="PROSITE" id="PS50156"/>
    </source>
</evidence>
<keyword evidence="5 9" id="KW-0997">Cell inner membrane</keyword>
<evidence type="ECO:0000256" key="2">
    <source>
        <dbReference type="ARBA" id="ARBA00010942"/>
    </source>
</evidence>
<dbReference type="InterPro" id="IPR004764">
    <property type="entry name" value="MdtF-like"/>
</dbReference>
<keyword evidence="8 9" id="KW-0472">Membrane</keyword>
<dbReference type="Gene3D" id="3.30.70.1320">
    <property type="entry name" value="Multidrug efflux transporter AcrB pore domain like"/>
    <property type="match status" value="1"/>
</dbReference>
<organism evidence="11 12">
    <name type="scientific">Sneathiella marina</name>
    <dbReference type="NCBI Taxonomy" id="2950108"/>
    <lineage>
        <taxon>Bacteria</taxon>
        <taxon>Pseudomonadati</taxon>
        <taxon>Pseudomonadota</taxon>
        <taxon>Alphaproteobacteria</taxon>
        <taxon>Sneathiellales</taxon>
        <taxon>Sneathiellaceae</taxon>
        <taxon>Sneathiella</taxon>
    </lineage>
</organism>
<feature type="transmembrane region" description="Helical" evidence="9">
    <location>
        <begin position="896"/>
        <end position="916"/>
    </location>
</feature>
<feature type="domain" description="SSD" evidence="10">
    <location>
        <begin position="372"/>
        <end position="499"/>
    </location>
</feature>
<dbReference type="Gene3D" id="3.30.2090.10">
    <property type="entry name" value="Multidrug efflux transporter AcrB TolC docking domain, DN and DC subdomains"/>
    <property type="match status" value="2"/>
</dbReference>
<evidence type="ECO:0000256" key="4">
    <source>
        <dbReference type="ARBA" id="ARBA00022475"/>
    </source>
</evidence>
<dbReference type="InterPro" id="IPR027463">
    <property type="entry name" value="AcrB_DN_DC_subdom"/>
</dbReference>
<dbReference type="PROSITE" id="PS50156">
    <property type="entry name" value="SSD"/>
    <property type="match status" value="1"/>
</dbReference>
<keyword evidence="6 9" id="KW-0812">Transmembrane</keyword>
<feature type="transmembrane region" description="Helical" evidence="9">
    <location>
        <begin position="343"/>
        <end position="362"/>
    </location>
</feature>
<feature type="transmembrane region" description="Helical" evidence="9">
    <location>
        <begin position="395"/>
        <end position="416"/>
    </location>
</feature>
<evidence type="ECO:0000256" key="6">
    <source>
        <dbReference type="ARBA" id="ARBA00022692"/>
    </source>
</evidence>
<dbReference type="InterPro" id="IPR001036">
    <property type="entry name" value="Acrflvin-R"/>
</dbReference>
<comment type="similarity">
    <text evidence="2 9">Belongs to the resistance-nodulation-cell division (RND) (TC 2.A.6) family.</text>
</comment>
<accession>A0ABY4W108</accession>
<evidence type="ECO:0000256" key="8">
    <source>
        <dbReference type="ARBA" id="ARBA00023136"/>
    </source>
</evidence>
<dbReference type="SUPFAM" id="SSF82714">
    <property type="entry name" value="Multidrug efflux transporter AcrB TolC docking domain, DN and DC subdomains"/>
    <property type="match status" value="2"/>
</dbReference>
<dbReference type="Pfam" id="PF00873">
    <property type="entry name" value="ACR_tran"/>
    <property type="match status" value="1"/>
</dbReference>
<dbReference type="NCBIfam" id="TIGR00915">
    <property type="entry name" value="2A0602"/>
    <property type="match status" value="1"/>
</dbReference>
<sequence>MLFDFFIRRPKFAIVISLVITLAGLLSMTVIPVSQYPEITPPTIQVSATYPGASAEVVAATVGQPIESAINGVEDMIYMNSVSGADGSYLLTVSFAVGADADFAAVNTQNRVSQALSDLPDAVQETGITVQKQSSSVLQIFGFFSPDDSLSQIFVSNYITINILDEIKRIPGVGSAEIIGASDYSMRIWVNHPTLLANLGLTNQDIITAIQNQNVQAPAGRIGASPISDDQSLQLTVRTEGRLSTVEEFENIILRAQEDGSIVRIGDVARIELGAESFEQKIDLGVAPAAGLAIYLAPGANAVFTARSVEEKIAELSKQFPAGFTYHKFVDSAEFVDDMINKVIETLLEAFVLVAIVVFVFLGRIRATLIPLIAVPVAIIGSIAIIYFLGYTANIISLLALVLAIGIVVDDAIIVVENVERVMEQEPDLTPAQAAHKAMTEISGSIIAITFVLLAVFIPVAVLPGSSGVLFRQFAIAVSAAMVISALNALTLSPALCALFLRPGKPIIFMRPVTGFINKIGDGYSYVVRRLVRVAAISLVVAIGIGGAAGYGMLSTPAGFVPEEDKGYVMIVFQLPAGASLNRTVALGKKMSKLLQGDPAVLMTGRIAGMDLFSNTASANAGVMFLNLKPYAERKTKDLWAPAVLERAMEKLAPVADAVFIPLNPPTIDGLGNAGGFDYVLEAVEGQSSSDMAAVLRSVEVQANQSPKITAAFSTFESDTPQVQLDIDRDKAKALGVEISDIFTALQSQLGGYYVNDFNLFGRTWTVYVQGSQEFRSRIDDIYSIQVRNADQKMVPISSFATAKLSSGPHQITRYNNYRAASINGTPAATSGLGASMEVMESISEASLPDGYTYEWTGLALQQVESAGKVPLVIGLAFVFAYLFLVALYESWSIPLAILTSVVVAVLGAITGIKIAGLSFDLYTQIGIVVLIALAAKNAILVNTFALEQRNAGHSLIDSASLGARLRFRPVMMTSFAFIMGLVPLVISTGAGSGAMVALGVPVFSGMLAASTVGMLLIPMLYVSFQWLREKTGWQPISEG</sequence>
<gene>
    <name evidence="11" type="ORF">NBZ79_17200</name>
</gene>
<feature type="transmembrane region" description="Helical" evidence="9">
    <location>
        <begin position="999"/>
        <end position="1023"/>
    </location>
</feature>
<evidence type="ECO:0000256" key="3">
    <source>
        <dbReference type="ARBA" id="ARBA00022448"/>
    </source>
</evidence>
<dbReference type="InterPro" id="IPR000731">
    <property type="entry name" value="SSD"/>
</dbReference>